<evidence type="ECO:0000313" key="2">
    <source>
        <dbReference type="EMBL" id="MCT2559260.1"/>
    </source>
</evidence>
<proteinExistence type="predicted"/>
<keyword evidence="1" id="KW-0732">Signal</keyword>
<feature type="chain" id="PRO_5040723950" description="Beta/Gamma crystallin" evidence="1">
    <location>
        <begin position="24"/>
        <end position="150"/>
    </location>
</feature>
<dbReference type="EMBL" id="JAOAMV010000004">
    <property type="protein sequence ID" value="MCT2559260.1"/>
    <property type="molecule type" value="Genomic_DNA"/>
</dbReference>
<comment type="caution">
    <text evidence="2">The sequence shown here is derived from an EMBL/GenBank/DDBJ whole genome shotgun (WGS) entry which is preliminary data.</text>
</comment>
<sequence>MKAMTLAASAAACLAFALPQAAAAQADPWPFDGGDYVEVTGIEISDGSELKYAKWLAGEWRANEDFFVAQGWNTRYEILTNEFPRKGEPDLYIVRYFPKFVDNAEGERRRQVMMARYKRTQEKLQEESAGRASYREVSGSMLLRKMEWKK</sequence>
<keyword evidence="3" id="KW-1185">Reference proteome</keyword>
<evidence type="ECO:0000313" key="3">
    <source>
        <dbReference type="Proteomes" id="UP001142648"/>
    </source>
</evidence>
<dbReference type="RefSeq" id="WP_259962133.1">
    <property type="nucleotide sequence ID" value="NZ_JAOAMV010000004.1"/>
</dbReference>
<name>A0A9X3A9T2_9SPHN</name>
<organism evidence="2 3">
    <name type="scientific">Tsuneonella litorea</name>
    <dbReference type="NCBI Taxonomy" id="2976475"/>
    <lineage>
        <taxon>Bacteria</taxon>
        <taxon>Pseudomonadati</taxon>
        <taxon>Pseudomonadota</taxon>
        <taxon>Alphaproteobacteria</taxon>
        <taxon>Sphingomonadales</taxon>
        <taxon>Erythrobacteraceae</taxon>
        <taxon>Tsuneonella</taxon>
    </lineage>
</organism>
<protein>
    <recommendedName>
        <fullName evidence="4">Beta/Gamma crystallin</fullName>
    </recommendedName>
</protein>
<dbReference type="Proteomes" id="UP001142648">
    <property type="component" value="Unassembled WGS sequence"/>
</dbReference>
<evidence type="ECO:0000256" key="1">
    <source>
        <dbReference type="SAM" id="SignalP"/>
    </source>
</evidence>
<gene>
    <name evidence="2" type="ORF">N0B51_09715</name>
</gene>
<evidence type="ECO:0008006" key="4">
    <source>
        <dbReference type="Google" id="ProtNLM"/>
    </source>
</evidence>
<feature type="signal peptide" evidence="1">
    <location>
        <begin position="1"/>
        <end position="23"/>
    </location>
</feature>
<accession>A0A9X3A9T2</accession>
<reference evidence="2" key="1">
    <citation type="submission" date="2022-09" db="EMBL/GenBank/DDBJ databases">
        <title>The genome sequence of Tsuneonella sp. YG55.</title>
        <authorList>
            <person name="Liu Y."/>
        </authorList>
    </citation>
    <scope>NUCLEOTIDE SEQUENCE</scope>
    <source>
        <strain evidence="2">YG55</strain>
    </source>
</reference>
<dbReference type="AlphaFoldDB" id="A0A9X3A9T2"/>